<evidence type="ECO:0000313" key="1">
    <source>
        <dbReference type="EMBL" id="OGY21744.1"/>
    </source>
</evidence>
<gene>
    <name evidence="1" type="ORF">A3A65_02135</name>
</gene>
<evidence type="ECO:0000313" key="2">
    <source>
        <dbReference type="Proteomes" id="UP000176723"/>
    </source>
</evidence>
<accession>A0A1G1W2C9</accession>
<comment type="caution">
    <text evidence="1">The sequence shown here is derived from an EMBL/GenBank/DDBJ whole genome shotgun (WGS) entry which is preliminary data.</text>
</comment>
<reference evidence="1 2" key="1">
    <citation type="journal article" date="2016" name="Nat. Commun.">
        <title>Thousands of microbial genomes shed light on interconnected biogeochemical processes in an aquifer system.</title>
        <authorList>
            <person name="Anantharaman K."/>
            <person name="Brown C.T."/>
            <person name="Hug L.A."/>
            <person name="Sharon I."/>
            <person name="Castelle C.J."/>
            <person name="Probst A.J."/>
            <person name="Thomas B.C."/>
            <person name="Singh A."/>
            <person name="Wilkins M.J."/>
            <person name="Karaoz U."/>
            <person name="Brodie E.L."/>
            <person name="Williams K.H."/>
            <person name="Hubbard S.S."/>
            <person name="Banfield J.F."/>
        </authorList>
    </citation>
    <scope>NUCLEOTIDE SEQUENCE [LARGE SCALE GENOMIC DNA]</scope>
</reference>
<protein>
    <submittedName>
        <fullName evidence="1">Uncharacterized protein</fullName>
    </submittedName>
</protein>
<name>A0A1G1W2C9_9BACT</name>
<sequence length="222" mass="24872">MFFYPLCFLDIYQKNARILAIMNDQEIRHGFTSFAELVKLSKDAAARQIGKKEQQTEEGWNFLNDVFGITEKSLRKIGLSLTPAILELTLTDIISERSESALLLVLRHATGGLTLVDQSDASGKLQISPDLKLEKQSSDDEDFTLTCPENVFQVPIRIFNAPTEQVGTSFRGMEQSDSPPMVMSAVIHGIINRWDIDITGDPHGLKSTYIRTVTNPRPRTES</sequence>
<proteinExistence type="predicted"/>
<dbReference type="STRING" id="1797593.A3A65_02135"/>
<dbReference type="EMBL" id="MHCL01000008">
    <property type="protein sequence ID" value="OGY21744.1"/>
    <property type="molecule type" value="Genomic_DNA"/>
</dbReference>
<organism evidence="1 2">
    <name type="scientific">Candidatus Chisholmbacteria bacterium RIFCSPLOWO2_01_FULL_49_14</name>
    <dbReference type="NCBI Taxonomy" id="1797593"/>
    <lineage>
        <taxon>Bacteria</taxon>
        <taxon>Candidatus Chisholmiibacteriota</taxon>
    </lineage>
</organism>
<dbReference type="Proteomes" id="UP000176723">
    <property type="component" value="Unassembled WGS sequence"/>
</dbReference>
<dbReference type="AlphaFoldDB" id="A0A1G1W2C9"/>